<keyword evidence="2" id="KW-1185">Reference proteome</keyword>
<dbReference type="KEGG" id="spar:SPRG_01188"/>
<organism evidence="1 2">
    <name type="scientific">Saprolegnia parasitica (strain CBS 223.65)</name>
    <dbReference type="NCBI Taxonomy" id="695850"/>
    <lineage>
        <taxon>Eukaryota</taxon>
        <taxon>Sar</taxon>
        <taxon>Stramenopiles</taxon>
        <taxon>Oomycota</taxon>
        <taxon>Saprolegniomycetes</taxon>
        <taxon>Saprolegniales</taxon>
        <taxon>Saprolegniaceae</taxon>
        <taxon>Saprolegnia</taxon>
    </lineage>
</organism>
<accession>A0A067D912</accession>
<evidence type="ECO:0000313" key="2">
    <source>
        <dbReference type="Proteomes" id="UP000030745"/>
    </source>
</evidence>
<name>A0A067D912_SAPPC</name>
<dbReference type="RefSeq" id="XP_012194770.1">
    <property type="nucleotide sequence ID" value="XM_012339380.1"/>
</dbReference>
<dbReference type="AlphaFoldDB" id="A0A067D912"/>
<reference evidence="1 2" key="1">
    <citation type="journal article" date="2013" name="PLoS Genet.">
        <title>Distinctive expansion of potential virulence genes in the genome of the oomycete fish pathogen Saprolegnia parasitica.</title>
        <authorList>
            <person name="Jiang R.H."/>
            <person name="de Bruijn I."/>
            <person name="Haas B.J."/>
            <person name="Belmonte R."/>
            <person name="Lobach L."/>
            <person name="Christie J."/>
            <person name="van den Ackerveken G."/>
            <person name="Bottin A."/>
            <person name="Bulone V."/>
            <person name="Diaz-Moreno S.M."/>
            <person name="Dumas B."/>
            <person name="Fan L."/>
            <person name="Gaulin E."/>
            <person name="Govers F."/>
            <person name="Grenville-Briggs L.J."/>
            <person name="Horner N.R."/>
            <person name="Levin J.Z."/>
            <person name="Mammella M."/>
            <person name="Meijer H.J."/>
            <person name="Morris P."/>
            <person name="Nusbaum C."/>
            <person name="Oome S."/>
            <person name="Phillips A.J."/>
            <person name="van Rooyen D."/>
            <person name="Rzeszutek E."/>
            <person name="Saraiva M."/>
            <person name="Secombes C.J."/>
            <person name="Seidl M.F."/>
            <person name="Snel B."/>
            <person name="Stassen J.H."/>
            <person name="Sykes S."/>
            <person name="Tripathy S."/>
            <person name="van den Berg H."/>
            <person name="Vega-Arreguin J.C."/>
            <person name="Wawra S."/>
            <person name="Young S.K."/>
            <person name="Zeng Q."/>
            <person name="Dieguez-Uribeondo J."/>
            <person name="Russ C."/>
            <person name="Tyler B.M."/>
            <person name="van West P."/>
        </authorList>
    </citation>
    <scope>NUCLEOTIDE SEQUENCE [LARGE SCALE GENOMIC DNA]</scope>
    <source>
        <strain evidence="1 2">CBS 223.65</strain>
    </source>
</reference>
<dbReference type="VEuPathDB" id="FungiDB:SPRG_01188"/>
<dbReference type="EMBL" id="KK583190">
    <property type="protein sequence ID" value="KDO35121.1"/>
    <property type="molecule type" value="Genomic_DNA"/>
</dbReference>
<protein>
    <submittedName>
        <fullName evidence="1">Uncharacterized protein</fullName>
    </submittedName>
</protein>
<dbReference type="Proteomes" id="UP000030745">
    <property type="component" value="Unassembled WGS sequence"/>
</dbReference>
<dbReference type="GeneID" id="24123791"/>
<gene>
    <name evidence="1" type="ORF">SPRG_01188</name>
</gene>
<evidence type="ECO:0000313" key="1">
    <source>
        <dbReference type="EMBL" id="KDO35121.1"/>
    </source>
</evidence>
<sequence>MHYPYAPRNRRRLARMVERPNAAQKRHATRLTTVWTLWRSTMRTKMLTAKAPQAGRKAAPKEAMNAIHFDELDLASSQRFISIPLRPMDT</sequence>
<proteinExistence type="predicted"/>